<evidence type="ECO:0000256" key="2">
    <source>
        <dbReference type="ARBA" id="ARBA00009779"/>
    </source>
</evidence>
<dbReference type="NCBIfam" id="NF003965">
    <property type="entry name" value="PRK05457.1"/>
    <property type="match status" value="1"/>
</dbReference>
<dbReference type="InterPro" id="IPR022919">
    <property type="entry name" value="Pept_M48_protease_HtpX"/>
</dbReference>
<dbReference type="Pfam" id="PF01435">
    <property type="entry name" value="Peptidase_M48"/>
    <property type="match status" value="1"/>
</dbReference>
<evidence type="ECO:0000256" key="1">
    <source>
        <dbReference type="ARBA" id="ARBA00004651"/>
    </source>
</evidence>
<evidence type="ECO:0000256" key="3">
    <source>
        <dbReference type="ARBA" id="ARBA00022475"/>
    </source>
</evidence>
<comment type="caution">
    <text evidence="14">The sequence shown here is derived from an EMBL/GenBank/DDBJ whole genome shotgun (WGS) entry which is preliminary data.</text>
</comment>
<evidence type="ECO:0000256" key="10">
    <source>
        <dbReference type="ARBA" id="ARBA00023049"/>
    </source>
</evidence>
<dbReference type="InterPro" id="IPR001915">
    <property type="entry name" value="Peptidase_M48"/>
</dbReference>
<dbReference type="AlphaFoldDB" id="A0A0T6DTR3"/>
<gene>
    <name evidence="12" type="primary">htpX</name>
    <name evidence="14" type="ORF">AS194_05835</name>
</gene>
<evidence type="ECO:0000259" key="13">
    <source>
        <dbReference type="Pfam" id="PF01435"/>
    </source>
</evidence>
<name>A0A0T6DTR3_9GAMM</name>
<accession>A0A0T6DTR3</accession>
<protein>
    <recommendedName>
        <fullName evidence="12">Protease HtpX</fullName>
        <ecNumber evidence="12">3.4.24.-</ecNumber>
    </recommendedName>
    <alternativeName>
        <fullName evidence="12">Heat shock protein HtpX</fullName>
    </alternativeName>
</protein>
<keyword evidence="7 12" id="KW-0378">Hydrolase</keyword>
<evidence type="ECO:0000256" key="4">
    <source>
        <dbReference type="ARBA" id="ARBA00022670"/>
    </source>
</evidence>
<feature type="transmembrane region" description="Helical" evidence="12">
    <location>
        <begin position="7"/>
        <end position="30"/>
    </location>
</feature>
<dbReference type="GO" id="GO:0004222">
    <property type="term" value="F:metalloendopeptidase activity"/>
    <property type="evidence" value="ECO:0007669"/>
    <property type="project" value="UniProtKB-UniRule"/>
</dbReference>
<dbReference type="Proteomes" id="UP000051202">
    <property type="component" value="Unassembled WGS sequence"/>
</dbReference>
<evidence type="ECO:0000256" key="9">
    <source>
        <dbReference type="ARBA" id="ARBA00022989"/>
    </source>
</evidence>
<dbReference type="GO" id="GO:0008270">
    <property type="term" value="F:zinc ion binding"/>
    <property type="evidence" value="ECO:0007669"/>
    <property type="project" value="UniProtKB-UniRule"/>
</dbReference>
<dbReference type="CDD" id="cd07335">
    <property type="entry name" value="M48B_HtpX_like"/>
    <property type="match status" value="1"/>
</dbReference>
<keyword evidence="8 12" id="KW-0862">Zinc</keyword>
<feature type="binding site" evidence="12">
    <location>
        <position position="153"/>
    </location>
    <ligand>
        <name>Zn(2+)</name>
        <dbReference type="ChEBI" id="CHEBI:29105"/>
        <note>catalytic</note>
    </ligand>
</feature>
<sequence>MMRIGLFLLTNLAVIVVFSIVFGILSRLFGIGGVYTAAGLNYVSLAVMCGIYGMVGSMISLFLSKWMAKKSTGTVVIESARNPTDQWLVDTVAKQAQAVNIGMPEVGIFNNSQPNAFATGWNKNKALVAVSSGLLQNMNQDEIEAVLAHEIGHVANGDMVTLALIQGVVNAFVMFFARIVGSFVDRTVFKNTSDRPGIGYFITSIVMDILLGFLASAIVMWFSRLREFRADQMGAKLASREKMISALDALRPSAQRPDQMPESMKAFAISSGQSQGFSIANLFRSHPTLDDRIAALREYNPNEG</sequence>
<keyword evidence="11 12" id="KW-0472">Membrane</keyword>
<evidence type="ECO:0000256" key="6">
    <source>
        <dbReference type="ARBA" id="ARBA00022723"/>
    </source>
</evidence>
<organism evidence="14 15">
    <name type="scientific">Psychrobacter piscatorii</name>
    <dbReference type="NCBI Taxonomy" id="554343"/>
    <lineage>
        <taxon>Bacteria</taxon>
        <taxon>Pseudomonadati</taxon>
        <taxon>Pseudomonadota</taxon>
        <taxon>Gammaproteobacteria</taxon>
        <taxon>Moraxellales</taxon>
        <taxon>Moraxellaceae</taxon>
        <taxon>Psychrobacter</taxon>
    </lineage>
</organism>
<evidence type="ECO:0000313" key="15">
    <source>
        <dbReference type="Proteomes" id="UP000051202"/>
    </source>
</evidence>
<evidence type="ECO:0000256" key="5">
    <source>
        <dbReference type="ARBA" id="ARBA00022692"/>
    </source>
</evidence>
<feature type="domain" description="Peptidase M48" evidence="13">
    <location>
        <begin position="84"/>
        <end position="299"/>
    </location>
</feature>
<feature type="binding site" evidence="12">
    <location>
        <position position="149"/>
    </location>
    <ligand>
        <name>Zn(2+)</name>
        <dbReference type="ChEBI" id="CHEBI:29105"/>
        <note>catalytic</note>
    </ligand>
</feature>
<feature type="transmembrane region" description="Helical" evidence="12">
    <location>
        <begin position="42"/>
        <end position="63"/>
    </location>
</feature>
<feature type="active site" evidence="12">
    <location>
        <position position="150"/>
    </location>
</feature>
<keyword evidence="10 12" id="KW-0482">Metalloprotease</keyword>
<proteinExistence type="inferred from homology"/>
<dbReference type="Gene3D" id="3.30.2010.10">
    <property type="entry name" value="Metalloproteases ('zincins'), catalytic domain"/>
    <property type="match status" value="1"/>
</dbReference>
<evidence type="ECO:0000256" key="7">
    <source>
        <dbReference type="ARBA" id="ARBA00022801"/>
    </source>
</evidence>
<keyword evidence="5 12" id="KW-0812">Transmembrane</keyword>
<evidence type="ECO:0000256" key="8">
    <source>
        <dbReference type="ARBA" id="ARBA00022833"/>
    </source>
</evidence>
<evidence type="ECO:0000313" key="14">
    <source>
        <dbReference type="EMBL" id="KRU23162.1"/>
    </source>
</evidence>
<dbReference type="PANTHER" id="PTHR43221">
    <property type="entry name" value="PROTEASE HTPX"/>
    <property type="match status" value="1"/>
</dbReference>
<dbReference type="RefSeq" id="WP_058024079.1">
    <property type="nucleotide sequence ID" value="NZ_LNDJ01000050.1"/>
</dbReference>
<comment type="cofactor">
    <cofactor evidence="12">
        <name>Zn(2+)</name>
        <dbReference type="ChEBI" id="CHEBI:29105"/>
    </cofactor>
    <text evidence="12">Binds 1 zinc ion per subunit.</text>
</comment>
<feature type="binding site" evidence="12">
    <location>
        <position position="227"/>
    </location>
    <ligand>
        <name>Zn(2+)</name>
        <dbReference type="ChEBI" id="CHEBI:29105"/>
        <note>catalytic</note>
    </ligand>
</feature>
<dbReference type="EMBL" id="LNDJ01000050">
    <property type="protein sequence ID" value="KRU23162.1"/>
    <property type="molecule type" value="Genomic_DNA"/>
</dbReference>
<evidence type="ECO:0000256" key="12">
    <source>
        <dbReference type="HAMAP-Rule" id="MF_00188"/>
    </source>
</evidence>
<feature type="transmembrane region" description="Helical" evidence="12">
    <location>
        <begin position="159"/>
        <end position="180"/>
    </location>
</feature>
<reference evidence="14 15" key="1">
    <citation type="submission" date="2015-11" db="EMBL/GenBank/DDBJ databases">
        <title>Permanent draft genome of Psychrobacter piscatorii LQ58.</title>
        <authorList>
            <person name="Zhou M."/>
            <person name="Dong B."/>
            <person name="Liu Q."/>
        </authorList>
    </citation>
    <scope>NUCLEOTIDE SEQUENCE [LARGE SCALE GENOMIC DNA]</scope>
    <source>
        <strain evidence="14 15">LQ58</strain>
    </source>
</reference>
<keyword evidence="9 12" id="KW-1133">Transmembrane helix</keyword>
<keyword evidence="4 12" id="KW-0645">Protease</keyword>
<keyword evidence="12" id="KW-0346">Stress response</keyword>
<keyword evidence="15" id="KW-1185">Reference proteome</keyword>
<dbReference type="InterPro" id="IPR050083">
    <property type="entry name" value="HtpX_protease"/>
</dbReference>
<feature type="transmembrane region" description="Helical" evidence="12">
    <location>
        <begin position="200"/>
        <end position="223"/>
    </location>
</feature>
<keyword evidence="3 12" id="KW-1003">Cell membrane</keyword>
<comment type="subcellular location">
    <subcellularLocation>
        <location evidence="1 12">Cell membrane</location>
        <topology evidence="1 12">Multi-pass membrane protein</topology>
    </subcellularLocation>
</comment>
<keyword evidence="6 12" id="KW-0479">Metal-binding</keyword>
<dbReference type="PANTHER" id="PTHR43221:SF1">
    <property type="entry name" value="PROTEASE HTPX"/>
    <property type="match status" value="1"/>
</dbReference>
<evidence type="ECO:0000256" key="11">
    <source>
        <dbReference type="ARBA" id="ARBA00023136"/>
    </source>
</evidence>
<dbReference type="EC" id="3.4.24.-" evidence="12"/>
<dbReference type="GO" id="GO:0006508">
    <property type="term" value="P:proteolysis"/>
    <property type="evidence" value="ECO:0007669"/>
    <property type="project" value="UniProtKB-KW"/>
</dbReference>
<dbReference type="HAMAP" id="MF_00188">
    <property type="entry name" value="Pept_M48_protease_HtpX"/>
    <property type="match status" value="1"/>
</dbReference>
<dbReference type="GO" id="GO:0005886">
    <property type="term" value="C:plasma membrane"/>
    <property type="evidence" value="ECO:0007669"/>
    <property type="project" value="UniProtKB-SubCell"/>
</dbReference>
<comment type="similarity">
    <text evidence="2 12">Belongs to the peptidase M48B family.</text>
</comment>